<accession>A0ACC2F7X3</accession>
<organism evidence="1 2">
    <name type="scientific">Dallia pectoralis</name>
    <name type="common">Alaska blackfish</name>
    <dbReference type="NCBI Taxonomy" id="75939"/>
    <lineage>
        <taxon>Eukaryota</taxon>
        <taxon>Metazoa</taxon>
        <taxon>Chordata</taxon>
        <taxon>Craniata</taxon>
        <taxon>Vertebrata</taxon>
        <taxon>Euteleostomi</taxon>
        <taxon>Actinopterygii</taxon>
        <taxon>Neopterygii</taxon>
        <taxon>Teleostei</taxon>
        <taxon>Protacanthopterygii</taxon>
        <taxon>Esociformes</taxon>
        <taxon>Umbridae</taxon>
        <taxon>Dallia</taxon>
    </lineage>
</organism>
<comment type="caution">
    <text evidence="1">The sequence shown here is derived from an EMBL/GenBank/DDBJ whole genome shotgun (WGS) entry which is preliminary data.</text>
</comment>
<protein>
    <submittedName>
        <fullName evidence="1">Uncharacterized protein</fullName>
    </submittedName>
</protein>
<gene>
    <name evidence="1" type="ORF">DPEC_G00326850</name>
</gene>
<dbReference type="EMBL" id="CM055759">
    <property type="protein sequence ID" value="KAJ7987472.1"/>
    <property type="molecule type" value="Genomic_DNA"/>
</dbReference>
<evidence type="ECO:0000313" key="1">
    <source>
        <dbReference type="EMBL" id="KAJ7987472.1"/>
    </source>
</evidence>
<name>A0ACC2F7X3_DALPE</name>
<evidence type="ECO:0000313" key="2">
    <source>
        <dbReference type="Proteomes" id="UP001157502"/>
    </source>
</evidence>
<proteinExistence type="predicted"/>
<sequence>MIEGVAGESRRPLYSASLLEAAGKEKVRKEVRKLSSHLTQLASRKLRPLSPVPWRVNHYINRRDLRRLPSRPPSTTYLCLGGDVTNGTLLRTPSGLRSVIVLGGGDRGAFGTHLSSHFVTFVQCTRGFAGQTSEW</sequence>
<reference evidence="1" key="1">
    <citation type="submission" date="2021-05" db="EMBL/GenBank/DDBJ databases">
        <authorList>
            <person name="Pan Q."/>
            <person name="Jouanno E."/>
            <person name="Zahm M."/>
            <person name="Klopp C."/>
            <person name="Cabau C."/>
            <person name="Louis A."/>
            <person name="Berthelot C."/>
            <person name="Parey E."/>
            <person name="Roest Crollius H."/>
            <person name="Montfort J."/>
            <person name="Robinson-Rechavi M."/>
            <person name="Bouchez O."/>
            <person name="Lampietro C."/>
            <person name="Lopez Roques C."/>
            <person name="Donnadieu C."/>
            <person name="Postlethwait J."/>
            <person name="Bobe J."/>
            <person name="Dillon D."/>
            <person name="Chandos A."/>
            <person name="von Hippel F."/>
            <person name="Guiguen Y."/>
        </authorList>
    </citation>
    <scope>NUCLEOTIDE SEQUENCE</scope>
    <source>
        <strain evidence="1">YG-Jan2019</strain>
    </source>
</reference>
<dbReference type="Proteomes" id="UP001157502">
    <property type="component" value="Chromosome 32"/>
</dbReference>
<keyword evidence="2" id="KW-1185">Reference proteome</keyword>